<dbReference type="RefSeq" id="WP_020804855.1">
    <property type="nucleotide sequence ID" value="NZ_CABGVA010000026.1"/>
</dbReference>
<protein>
    <recommendedName>
        <fullName evidence="7">Dopa decarboxylase protein remnant</fullName>
    </recommendedName>
</protein>
<accession>A0A0J2GHR8</accession>
<dbReference type="EMBL" id="JCNZ01000022">
    <property type="protein sequence ID" value="EWF79830.1"/>
    <property type="molecule type" value="Genomic_DNA"/>
</dbReference>
<organism evidence="3 6">
    <name type="scientific">Klebsiella michiganensis</name>
    <dbReference type="NCBI Taxonomy" id="1134687"/>
    <lineage>
        <taxon>Bacteria</taxon>
        <taxon>Pseudomonadati</taxon>
        <taxon>Pseudomonadota</taxon>
        <taxon>Gammaproteobacteria</taxon>
        <taxon>Enterobacterales</taxon>
        <taxon>Enterobacteriaceae</taxon>
        <taxon>Klebsiella/Raoultella group</taxon>
        <taxon>Klebsiella</taxon>
    </lineage>
</organism>
<sequence length="112" mass="12435">MNTRIVHSISSVLRTDGFVRNIHAANPFDVIRADVVLARIEKEAGRCCGMHYELYQARVLGDALDYLDALPLKDRPALMGAAAKRGYILTLAEEGYAQEARDVLMSELAENE</sequence>
<gene>
    <name evidence="3" type="ORF">CWM85_04475</name>
    <name evidence="1" type="ORF">L373_06027</name>
    <name evidence="2" type="ORF">SK91_06127</name>
</gene>
<dbReference type="Proteomes" id="UP000234661">
    <property type="component" value="Unassembled WGS sequence"/>
</dbReference>
<dbReference type="AlphaFoldDB" id="A0A0J2GHR8"/>
<reference evidence="2 5" key="2">
    <citation type="submission" date="2015-06" db="EMBL/GenBank/DDBJ databases">
        <title>The Genome Sequence of None.</title>
        <authorList>
            <consortium name="The Broad Institute Genomics Platform"/>
            <consortium name="The Broad Institute Genome Sequencing Center for Infectious Disease"/>
            <person name="Earl A.M."/>
            <person name="Onderdonk A.B."/>
            <person name="Kirby J."/>
            <person name="Ferraro M.J."/>
            <person name="Huang S."/>
            <person name="Spencer M."/>
            <person name="Fodor A."/>
            <person name="Hooper D."/>
            <person name="Dekker J."/>
            <person name="O'Brien T."/>
            <person name="Quan V."/>
            <person name="Gombosev A."/>
            <person name="Delaney M."/>
            <person name="DuBois A."/>
            <person name="Ernst C."/>
            <person name="Kim D.S."/>
            <person name="Rossman W."/>
            <person name="Gohs F."/>
            <person name="Petruso H."/>
            <person name="Nozar T."/>
            <person name="Mougeot F."/>
            <person name="Manson-McGuire A."/>
            <person name="Young S."/>
            <person name="Abouelleil A."/>
            <person name="Cao P."/>
            <person name="Chapman S.B."/>
            <person name="Griggs A."/>
            <person name="Priest M."/>
            <person name="Shea T."/>
            <person name="Wortman I."/>
            <person name="Wortman J.R."/>
            <person name="Nusbaum C."/>
            <person name="Birren B."/>
        </authorList>
    </citation>
    <scope>NUCLEOTIDE SEQUENCE [LARGE SCALE GENOMIC DNA]</scope>
    <source>
        <strain evidence="2 5">MGH87</strain>
    </source>
</reference>
<evidence type="ECO:0000313" key="4">
    <source>
        <dbReference type="Proteomes" id="UP000020202"/>
    </source>
</evidence>
<evidence type="ECO:0008006" key="7">
    <source>
        <dbReference type="Google" id="ProtNLM"/>
    </source>
</evidence>
<reference evidence="3 6" key="3">
    <citation type="submission" date="2017-11" db="EMBL/GenBank/DDBJ databases">
        <authorList>
            <person name="Han C.G."/>
        </authorList>
    </citation>
    <scope>NUCLEOTIDE SEQUENCE [LARGE SCALE GENOMIC DNA]</scope>
    <source>
        <strain evidence="3 6">A2</strain>
    </source>
</reference>
<proteinExistence type="predicted"/>
<dbReference type="Proteomes" id="UP000020202">
    <property type="component" value="Unassembled WGS sequence"/>
</dbReference>
<comment type="caution">
    <text evidence="3">The sequence shown here is derived from an EMBL/GenBank/DDBJ whole genome shotgun (WGS) entry which is preliminary data.</text>
</comment>
<dbReference type="EMBL" id="LEUS01000034">
    <property type="protein sequence ID" value="KLY22195.1"/>
    <property type="molecule type" value="Genomic_DNA"/>
</dbReference>
<dbReference type="EMBL" id="PIET01000057">
    <property type="protein sequence ID" value="PLM67945.1"/>
    <property type="molecule type" value="Genomic_DNA"/>
</dbReference>
<name>A0A0J2GHR8_9ENTR</name>
<dbReference type="Proteomes" id="UP000036305">
    <property type="component" value="Unassembled WGS sequence"/>
</dbReference>
<evidence type="ECO:0000313" key="2">
    <source>
        <dbReference type="EMBL" id="KLY22195.1"/>
    </source>
</evidence>
<evidence type="ECO:0000313" key="1">
    <source>
        <dbReference type="EMBL" id="EWF79830.1"/>
    </source>
</evidence>
<evidence type="ECO:0000313" key="6">
    <source>
        <dbReference type="Proteomes" id="UP000234661"/>
    </source>
</evidence>
<evidence type="ECO:0000313" key="3">
    <source>
        <dbReference type="EMBL" id="PLM67945.1"/>
    </source>
</evidence>
<evidence type="ECO:0000313" key="5">
    <source>
        <dbReference type="Proteomes" id="UP000036305"/>
    </source>
</evidence>
<reference evidence="1 4" key="1">
    <citation type="submission" date="2014-01" db="EMBL/GenBank/DDBJ databases">
        <title>The Genome Sequence of Klebsiella oxytoca MGH 27.</title>
        <authorList>
            <consortium name="The Broad Institute Genomics Platform"/>
            <consortium name="The Broad Institute Genome Sequencing Center for Infectious Disease"/>
            <person name="Murphy C."/>
            <person name="Cosimi L."/>
            <person name="Cerqueira G."/>
            <person name="Feldgarden M."/>
            <person name="Earl A."/>
            <person name="Hung D."/>
            <person name="Onderdonk A.B."/>
            <person name="Ferraro M.J."/>
            <person name="Hooper D."/>
            <person name="Dekker J."/>
            <person name="O'Brien T."/>
            <person name="Huang S."/>
            <person name="Quan V."/>
            <person name="Ernst C."/>
            <person name="Delaney M."/>
            <person name="DuBois A."/>
            <person name="Kim D.S."/>
            <person name="Young S.K."/>
            <person name="Zeng Q."/>
            <person name="Gargeya S."/>
            <person name="Fitzgerald M."/>
            <person name="Abouelleil A."/>
            <person name="Alvarado L."/>
            <person name="Berlin A.M."/>
            <person name="Chapman S.B."/>
            <person name="Gainer-Dewar J."/>
            <person name="Goldberg J."/>
            <person name="Gnerre S."/>
            <person name="Griggs A."/>
            <person name="Gujja S."/>
            <person name="Hansen M."/>
            <person name="Howarth C."/>
            <person name="Imamovic A."/>
            <person name="Ireland A."/>
            <person name="Larimer J."/>
            <person name="McCowan C."/>
            <person name="Murphy C."/>
            <person name="Pearson M."/>
            <person name="Poon T.W."/>
            <person name="Priest M."/>
            <person name="Roberts A."/>
            <person name="Saif S."/>
            <person name="Shea T."/>
            <person name="Sykes S."/>
            <person name="Wortman J."/>
            <person name="Nusbaum C."/>
            <person name="Birren B."/>
        </authorList>
    </citation>
    <scope>NUCLEOTIDE SEQUENCE [LARGE SCALE GENOMIC DNA]</scope>
    <source>
        <strain evidence="1 4">MGH 27</strain>
    </source>
</reference>
<reference evidence="3 6" key="4">
    <citation type="submission" date="2018-01" db="EMBL/GenBank/DDBJ databases">
        <title>Genomic study of Klebsiella pneumoniae.</title>
        <authorList>
            <person name="Yang Y."/>
            <person name="Bicalho R."/>
        </authorList>
    </citation>
    <scope>NUCLEOTIDE SEQUENCE [LARGE SCALE GENOMIC DNA]</scope>
    <source>
        <strain evidence="3 6">A2</strain>
    </source>
</reference>
<keyword evidence="5" id="KW-1185">Reference proteome</keyword>